<evidence type="ECO:0000256" key="1">
    <source>
        <dbReference type="SAM" id="MobiDB-lite"/>
    </source>
</evidence>
<evidence type="ECO:0000256" key="2">
    <source>
        <dbReference type="SAM" id="Phobius"/>
    </source>
</evidence>
<feature type="transmembrane region" description="Helical" evidence="2">
    <location>
        <begin position="84"/>
        <end position="103"/>
    </location>
</feature>
<gene>
    <name evidence="3" type="ORF">GP2143_04128</name>
</gene>
<dbReference type="STRING" id="247633.GP2143_04128"/>
<name>A0YDH7_9GAMM</name>
<reference evidence="3 4" key="1">
    <citation type="journal article" date="2010" name="J. Bacteriol.">
        <title>Genome sequence of the oligotrophic marine Gammaproteobacterium HTCC2143, isolated from the Oregon Coast.</title>
        <authorList>
            <person name="Oh H.M."/>
            <person name="Kang I."/>
            <person name="Ferriera S."/>
            <person name="Giovannoni S.J."/>
            <person name="Cho J.C."/>
        </authorList>
    </citation>
    <scope>NUCLEOTIDE SEQUENCE [LARGE SCALE GENOMIC DNA]</scope>
    <source>
        <strain evidence="3 4">HTCC2143</strain>
    </source>
</reference>
<evidence type="ECO:0000313" key="3">
    <source>
        <dbReference type="EMBL" id="EAW31280.1"/>
    </source>
</evidence>
<evidence type="ECO:0000313" key="4">
    <source>
        <dbReference type="Proteomes" id="UP000004931"/>
    </source>
</evidence>
<comment type="caution">
    <text evidence="3">The sequence shown here is derived from an EMBL/GenBank/DDBJ whole genome shotgun (WGS) entry which is preliminary data.</text>
</comment>
<organism evidence="3 4">
    <name type="scientific">marine gamma proteobacterium HTCC2143</name>
    <dbReference type="NCBI Taxonomy" id="247633"/>
    <lineage>
        <taxon>Bacteria</taxon>
        <taxon>Pseudomonadati</taxon>
        <taxon>Pseudomonadota</taxon>
        <taxon>Gammaproteobacteria</taxon>
        <taxon>Cellvibrionales</taxon>
        <taxon>Spongiibacteraceae</taxon>
        <taxon>BD1-7 clade</taxon>
    </lineage>
</organism>
<proteinExistence type="predicted"/>
<feature type="region of interest" description="Disordered" evidence="1">
    <location>
        <begin position="1"/>
        <end position="30"/>
    </location>
</feature>
<protein>
    <submittedName>
        <fullName evidence="3">Uncharacterized protein</fullName>
    </submittedName>
</protein>
<keyword evidence="2" id="KW-0472">Membrane</keyword>
<keyword evidence="4" id="KW-1185">Reference proteome</keyword>
<accession>A0YDH7</accession>
<keyword evidence="2" id="KW-0812">Transmembrane</keyword>
<dbReference type="Proteomes" id="UP000004931">
    <property type="component" value="Unassembled WGS sequence"/>
</dbReference>
<sequence length="109" mass="12320">MRQGIGDNPEGQESAKSGRRRMRAPHYQGYPSQYNTSITCRVSGLPPKARLKKLTFDLGQSVRHVQNNVTTRCTTVSFGIKGPIVAAGVRVMDFVMLLFGYFLSRRFYF</sequence>
<dbReference type="EMBL" id="AAVT01000004">
    <property type="protein sequence ID" value="EAW31280.1"/>
    <property type="molecule type" value="Genomic_DNA"/>
</dbReference>
<dbReference type="AlphaFoldDB" id="A0YDH7"/>
<keyword evidence="2" id="KW-1133">Transmembrane helix</keyword>